<accession>A0A941EJE9</accession>
<protein>
    <submittedName>
        <fullName evidence="1">Uncharacterized protein</fullName>
    </submittedName>
</protein>
<dbReference type="Proteomes" id="UP000675781">
    <property type="component" value="Unassembled WGS sequence"/>
</dbReference>
<reference evidence="1" key="1">
    <citation type="submission" date="2021-04" db="EMBL/GenBank/DDBJ databases">
        <title>Genome based classification of Actinospica acidithermotolerans sp. nov., an actinobacterium isolated from an Indonesian hot spring.</title>
        <authorList>
            <person name="Kusuma A.B."/>
            <person name="Putra K.E."/>
            <person name="Nafisah S."/>
            <person name="Loh J."/>
            <person name="Nouioui I."/>
            <person name="Goodfellow M."/>
        </authorList>
    </citation>
    <scope>NUCLEOTIDE SEQUENCE</scope>
    <source>
        <strain evidence="1">CSCA 57</strain>
    </source>
</reference>
<evidence type="ECO:0000313" key="1">
    <source>
        <dbReference type="EMBL" id="MBR7832486.1"/>
    </source>
</evidence>
<comment type="caution">
    <text evidence="1">The sequence shown here is derived from an EMBL/GenBank/DDBJ whole genome shotgun (WGS) entry which is preliminary data.</text>
</comment>
<sequence length="148" mass="16372">MNDLPEPPLADFDTACSQMHDHDPIKCAPENIPTIDIPVRHLIAMLAAIAYQTAYTDEDPDLQQVLRDLASFPLDEVTGTLPLPAESAWRIAFDSSAASTFDLDECADETYQNAAVIAEIEVMRAVEDQAPEVDERMQAEIDELLKTL</sequence>
<organism evidence="1 2">
    <name type="scientific">Actinospica durhamensis</name>
    <dbReference type="NCBI Taxonomy" id="1508375"/>
    <lineage>
        <taxon>Bacteria</taxon>
        <taxon>Bacillati</taxon>
        <taxon>Actinomycetota</taxon>
        <taxon>Actinomycetes</taxon>
        <taxon>Catenulisporales</taxon>
        <taxon>Actinospicaceae</taxon>
        <taxon>Actinospica</taxon>
    </lineage>
</organism>
<dbReference type="AlphaFoldDB" id="A0A941EJE9"/>
<name>A0A941EJE9_9ACTN</name>
<evidence type="ECO:0000313" key="2">
    <source>
        <dbReference type="Proteomes" id="UP000675781"/>
    </source>
</evidence>
<proteinExistence type="predicted"/>
<dbReference type="RefSeq" id="WP_212527011.1">
    <property type="nucleotide sequence ID" value="NZ_JAGSOG010000011.1"/>
</dbReference>
<dbReference type="EMBL" id="JAGSOG010000011">
    <property type="protein sequence ID" value="MBR7832486.1"/>
    <property type="molecule type" value="Genomic_DNA"/>
</dbReference>
<gene>
    <name evidence="1" type="ORF">KDL01_04410</name>
</gene>
<keyword evidence="2" id="KW-1185">Reference proteome</keyword>